<accession>A0ACD3ANY1</accession>
<protein>
    <submittedName>
        <fullName evidence="1">Uncharacterized protein</fullName>
    </submittedName>
</protein>
<gene>
    <name evidence="1" type="ORF">BDN72DRAFT_961619</name>
</gene>
<dbReference type="Proteomes" id="UP000308600">
    <property type="component" value="Unassembled WGS sequence"/>
</dbReference>
<evidence type="ECO:0000313" key="1">
    <source>
        <dbReference type="EMBL" id="TFK66622.1"/>
    </source>
</evidence>
<sequence>MSSLSMVANLAHWLSPAQLSFKDTLEDPEKIKQHIHDVLENFMDKCQVSFKAPEYDTELYNASLDDSSLWV</sequence>
<dbReference type="EMBL" id="ML208399">
    <property type="protein sequence ID" value="TFK66622.1"/>
    <property type="molecule type" value="Genomic_DNA"/>
</dbReference>
<organism evidence="1 2">
    <name type="scientific">Pluteus cervinus</name>
    <dbReference type="NCBI Taxonomy" id="181527"/>
    <lineage>
        <taxon>Eukaryota</taxon>
        <taxon>Fungi</taxon>
        <taxon>Dikarya</taxon>
        <taxon>Basidiomycota</taxon>
        <taxon>Agaricomycotina</taxon>
        <taxon>Agaricomycetes</taxon>
        <taxon>Agaricomycetidae</taxon>
        <taxon>Agaricales</taxon>
        <taxon>Pluteineae</taxon>
        <taxon>Pluteaceae</taxon>
        <taxon>Pluteus</taxon>
    </lineage>
</organism>
<reference evidence="1 2" key="1">
    <citation type="journal article" date="2019" name="Nat. Ecol. Evol.">
        <title>Megaphylogeny resolves global patterns of mushroom evolution.</title>
        <authorList>
            <person name="Varga T."/>
            <person name="Krizsan K."/>
            <person name="Foldi C."/>
            <person name="Dima B."/>
            <person name="Sanchez-Garcia M."/>
            <person name="Sanchez-Ramirez S."/>
            <person name="Szollosi G.J."/>
            <person name="Szarkandi J.G."/>
            <person name="Papp V."/>
            <person name="Albert L."/>
            <person name="Andreopoulos W."/>
            <person name="Angelini C."/>
            <person name="Antonin V."/>
            <person name="Barry K.W."/>
            <person name="Bougher N.L."/>
            <person name="Buchanan P."/>
            <person name="Buyck B."/>
            <person name="Bense V."/>
            <person name="Catcheside P."/>
            <person name="Chovatia M."/>
            <person name="Cooper J."/>
            <person name="Damon W."/>
            <person name="Desjardin D."/>
            <person name="Finy P."/>
            <person name="Geml J."/>
            <person name="Haridas S."/>
            <person name="Hughes K."/>
            <person name="Justo A."/>
            <person name="Karasinski D."/>
            <person name="Kautmanova I."/>
            <person name="Kiss B."/>
            <person name="Kocsube S."/>
            <person name="Kotiranta H."/>
            <person name="LaButti K.M."/>
            <person name="Lechner B.E."/>
            <person name="Liimatainen K."/>
            <person name="Lipzen A."/>
            <person name="Lukacs Z."/>
            <person name="Mihaltcheva S."/>
            <person name="Morgado L.N."/>
            <person name="Niskanen T."/>
            <person name="Noordeloos M.E."/>
            <person name="Ohm R.A."/>
            <person name="Ortiz-Santana B."/>
            <person name="Ovrebo C."/>
            <person name="Racz N."/>
            <person name="Riley R."/>
            <person name="Savchenko A."/>
            <person name="Shiryaev A."/>
            <person name="Soop K."/>
            <person name="Spirin V."/>
            <person name="Szebenyi C."/>
            <person name="Tomsovsky M."/>
            <person name="Tulloss R.E."/>
            <person name="Uehling J."/>
            <person name="Grigoriev I.V."/>
            <person name="Vagvolgyi C."/>
            <person name="Papp T."/>
            <person name="Martin F.M."/>
            <person name="Miettinen O."/>
            <person name="Hibbett D.S."/>
            <person name="Nagy L.G."/>
        </authorList>
    </citation>
    <scope>NUCLEOTIDE SEQUENCE [LARGE SCALE GENOMIC DNA]</scope>
    <source>
        <strain evidence="1 2">NL-1719</strain>
    </source>
</reference>
<proteinExistence type="predicted"/>
<evidence type="ECO:0000313" key="2">
    <source>
        <dbReference type="Proteomes" id="UP000308600"/>
    </source>
</evidence>
<keyword evidence="2" id="KW-1185">Reference proteome</keyword>
<name>A0ACD3ANY1_9AGAR</name>